<reference evidence="18" key="2">
    <citation type="submission" date="2022-12" db="EMBL/GenBank/DDBJ databases">
        <title>Genome of R. gnavus strain RSHDN_120.</title>
        <authorList>
            <person name="Abdugheni R."/>
        </authorList>
    </citation>
    <scope>NUCLEOTIDE SEQUENCE</scope>
    <source>
        <strain evidence="18">RSHDN_120</strain>
    </source>
</reference>
<dbReference type="AlphaFoldDB" id="A0A396G5I2"/>
<comment type="similarity">
    <text evidence="2">Belongs to the ABC transporter superfamily.</text>
</comment>
<evidence type="ECO:0000256" key="10">
    <source>
        <dbReference type="ARBA" id="ARBA00023112"/>
    </source>
</evidence>
<evidence type="ECO:0000256" key="7">
    <source>
        <dbReference type="ARBA" id="ARBA00022840"/>
    </source>
</evidence>
<protein>
    <recommendedName>
        <fullName evidence="14">Nickel import system ATP-binding protein NikD</fullName>
        <ecNumber evidence="13">7.2.2.11</ecNumber>
    </recommendedName>
</protein>
<dbReference type="Proteomes" id="UP001211731">
    <property type="component" value="Unassembled WGS sequence"/>
</dbReference>
<evidence type="ECO:0000256" key="4">
    <source>
        <dbReference type="ARBA" id="ARBA00022475"/>
    </source>
</evidence>
<evidence type="ECO:0000259" key="16">
    <source>
        <dbReference type="PROSITE" id="PS50893"/>
    </source>
</evidence>
<evidence type="ECO:0000256" key="15">
    <source>
        <dbReference type="ARBA" id="ARBA00048610"/>
    </source>
</evidence>
<dbReference type="PROSITE" id="PS50893">
    <property type="entry name" value="ABC_TRANSPORTER_2"/>
    <property type="match status" value="1"/>
</dbReference>
<keyword evidence="3" id="KW-0813">Transport</keyword>
<evidence type="ECO:0000256" key="9">
    <source>
        <dbReference type="ARBA" id="ARBA00023065"/>
    </source>
</evidence>
<name>A0A396G5I2_MEDGN</name>
<dbReference type="InterPro" id="IPR017871">
    <property type="entry name" value="ABC_transporter-like_CS"/>
</dbReference>
<dbReference type="SMART" id="SM00382">
    <property type="entry name" value="AAA"/>
    <property type="match status" value="1"/>
</dbReference>
<proteinExistence type="inferred from homology"/>
<accession>A0A396G5I2</accession>
<dbReference type="Pfam" id="PF00005">
    <property type="entry name" value="ABC_tran"/>
    <property type="match status" value="1"/>
</dbReference>
<organism evidence="19 20">
    <name type="scientific">Mediterraneibacter gnavus</name>
    <name type="common">Ruminococcus gnavus</name>
    <dbReference type="NCBI Taxonomy" id="33038"/>
    <lineage>
        <taxon>Bacteria</taxon>
        <taxon>Bacillati</taxon>
        <taxon>Bacillota</taxon>
        <taxon>Clostridia</taxon>
        <taxon>Lachnospirales</taxon>
        <taxon>Lachnospiraceae</taxon>
        <taxon>Mediterraneibacter</taxon>
    </lineage>
</organism>
<evidence type="ECO:0000256" key="14">
    <source>
        <dbReference type="ARBA" id="ARBA00044143"/>
    </source>
</evidence>
<keyword evidence="4" id="KW-1003">Cell membrane</keyword>
<dbReference type="PROSITE" id="PS00211">
    <property type="entry name" value="ABC_TRANSPORTER_1"/>
    <property type="match status" value="1"/>
</dbReference>
<evidence type="ECO:0000256" key="8">
    <source>
        <dbReference type="ARBA" id="ARBA00022967"/>
    </source>
</evidence>
<evidence type="ECO:0000256" key="5">
    <source>
        <dbReference type="ARBA" id="ARBA00022596"/>
    </source>
</evidence>
<gene>
    <name evidence="19" type="ORF">DW142_07270</name>
    <name evidence="18" type="ORF">O4N78_16405</name>
    <name evidence="17" type="ORF">PNU63_09150</name>
</gene>
<comment type="subcellular location">
    <subcellularLocation>
        <location evidence="1">Cell membrane</location>
        <topology evidence="1">Peripheral membrane protein</topology>
    </subcellularLocation>
</comment>
<keyword evidence="7 19" id="KW-0067">ATP-binding</keyword>
<dbReference type="Proteomes" id="UP001149331">
    <property type="component" value="Unassembled WGS sequence"/>
</dbReference>
<dbReference type="EMBL" id="JAQMLR010000008">
    <property type="protein sequence ID" value="MDB8738937.1"/>
    <property type="molecule type" value="Genomic_DNA"/>
</dbReference>
<comment type="subunit">
    <text evidence="12">The complex is composed of two ATP-binding proteins (NikD and NikE), two transmembrane proteins (NikB and NikC) and a solute-binding protein (NikA).</text>
</comment>
<dbReference type="GO" id="GO:0005886">
    <property type="term" value="C:plasma membrane"/>
    <property type="evidence" value="ECO:0007669"/>
    <property type="project" value="UniProtKB-SubCell"/>
</dbReference>
<evidence type="ECO:0000313" key="18">
    <source>
        <dbReference type="EMBL" id="MDE1205106.1"/>
    </source>
</evidence>
<evidence type="ECO:0000256" key="1">
    <source>
        <dbReference type="ARBA" id="ARBA00004202"/>
    </source>
</evidence>
<keyword evidence="10" id="KW-0921">Nickel transport</keyword>
<dbReference type="RefSeq" id="WP_004612243.1">
    <property type="nucleotide sequence ID" value="NZ_CAXSNP010000035.1"/>
</dbReference>
<dbReference type="GO" id="GO:0016887">
    <property type="term" value="F:ATP hydrolysis activity"/>
    <property type="evidence" value="ECO:0007669"/>
    <property type="project" value="InterPro"/>
</dbReference>
<dbReference type="GO" id="GO:0015413">
    <property type="term" value="F:ABC-type nickel transporter activity"/>
    <property type="evidence" value="ECO:0007669"/>
    <property type="project" value="UniProtKB-EC"/>
</dbReference>
<evidence type="ECO:0000313" key="20">
    <source>
        <dbReference type="Proteomes" id="UP000283992"/>
    </source>
</evidence>
<dbReference type="InterPro" id="IPR027417">
    <property type="entry name" value="P-loop_NTPase"/>
</dbReference>
<dbReference type="PANTHER" id="PTHR43297:SF13">
    <property type="entry name" value="NICKEL ABC TRANSPORTER, ATP-BINDING PROTEIN"/>
    <property type="match status" value="1"/>
</dbReference>
<dbReference type="SUPFAM" id="SSF52540">
    <property type="entry name" value="P-loop containing nucleoside triphosphate hydrolases"/>
    <property type="match status" value="1"/>
</dbReference>
<dbReference type="InterPro" id="IPR003593">
    <property type="entry name" value="AAA+_ATPase"/>
</dbReference>
<evidence type="ECO:0000256" key="11">
    <source>
        <dbReference type="ARBA" id="ARBA00023136"/>
    </source>
</evidence>
<evidence type="ECO:0000256" key="3">
    <source>
        <dbReference type="ARBA" id="ARBA00022448"/>
    </source>
</evidence>
<evidence type="ECO:0000256" key="6">
    <source>
        <dbReference type="ARBA" id="ARBA00022741"/>
    </source>
</evidence>
<dbReference type="PANTHER" id="PTHR43297">
    <property type="entry name" value="OLIGOPEPTIDE TRANSPORT ATP-BINDING PROTEIN APPD"/>
    <property type="match status" value="1"/>
</dbReference>
<dbReference type="EC" id="7.2.2.11" evidence="13"/>
<dbReference type="InterPro" id="IPR050388">
    <property type="entry name" value="ABC_Ni/Peptide_Import"/>
</dbReference>
<evidence type="ECO:0000256" key="13">
    <source>
        <dbReference type="ARBA" id="ARBA00039098"/>
    </source>
</evidence>
<reference evidence="17" key="3">
    <citation type="submission" date="2023-01" db="EMBL/GenBank/DDBJ databases">
        <title>Human gut microbiome strain richness.</title>
        <authorList>
            <person name="Chen-Liaw A."/>
        </authorList>
    </citation>
    <scope>NUCLEOTIDE SEQUENCE</scope>
    <source>
        <strain evidence="17">1001217st1_A9_1001217B_191108</strain>
    </source>
</reference>
<dbReference type="Proteomes" id="UP000283992">
    <property type="component" value="Unassembled WGS sequence"/>
</dbReference>
<reference evidence="19 20" key="1">
    <citation type="submission" date="2018-08" db="EMBL/GenBank/DDBJ databases">
        <title>A genome reference for cultivated species of the human gut microbiota.</title>
        <authorList>
            <person name="Zou Y."/>
            <person name="Xue W."/>
            <person name="Luo G."/>
        </authorList>
    </citation>
    <scope>NUCLEOTIDE SEQUENCE [LARGE SCALE GENOMIC DNA]</scope>
    <source>
        <strain evidence="19 20">AM12-54</strain>
    </source>
</reference>
<sequence length="265" mass="29775">MKNTLLKVENLSISFEQYGRGLRKFISTPIKDLNIEINRGEILAIVGASGSGKSLLAHAIIDILPPNAIVDGKIFYQGEILTKSKIKKYRGEQIAFIPQSVNYLDPSMKVKDQVKIGLKHEKKMEKREIQEKIFEQFELKKAEGELYPYQLSGGMLRRVLFATSIGKNTELIIADEPTPGIHQAVLDKVLKQLRDFADSGISVILITHDIISAVKIADRISVFKDGKTIETAPSTSFIEGGESLKDEYSKRLWNSLPQNNFLEDR</sequence>
<feature type="domain" description="ABC transporter" evidence="16">
    <location>
        <begin position="6"/>
        <end position="250"/>
    </location>
</feature>
<dbReference type="Gene3D" id="3.40.50.300">
    <property type="entry name" value="P-loop containing nucleotide triphosphate hydrolases"/>
    <property type="match status" value="1"/>
</dbReference>
<dbReference type="InterPro" id="IPR003439">
    <property type="entry name" value="ABC_transporter-like_ATP-bd"/>
</dbReference>
<evidence type="ECO:0000256" key="12">
    <source>
        <dbReference type="ARBA" id="ARBA00038669"/>
    </source>
</evidence>
<evidence type="ECO:0000313" key="17">
    <source>
        <dbReference type="EMBL" id="MDB8738937.1"/>
    </source>
</evidence>
<comment type="catalytic activity">
    <reaction evidence="15">
        <text>Ni(2+)(out) + ATP + H2O = Ni(2+)(in) + ADP + phosphate + H(+)</text>
        <dbReference type="Rhea" id="RHEA:15557"/>
        <dbReference type="ChEBI" id="CHEBI:15377"/>
        <dbReference type="ChEBI" id="CHEBI:15378"/>
        <dbReference type="ChEBI" id="CHEBI:30616"/>
        <dbReference type="ChEBI" id="CHEBI:43474"/>
        <dbReference type="ChEBI" id="CHEBI:49786"/>
        <dbReference type="ChEBI" id="CHEBI:456216"/>
        <dbReference type="EC" id="7.2.2.11"/>
    </reaction>
    <physiologicalReaction direction="left-to-right" evidence="15">
        <dbReference type="Rhea" id="RHEA:15558"/>
    </physiologicalReaction>
</comment>
<evidence type="ECO:0000313" key="19">
    <source>
        <dbReference type="EMBL" id="RHJ12545.1"/>
    </source>
</evidence>
<keyword evidence="8" id="KW-1278">Translocase</keyword>
<evidence type="ECO:0000256" key="2">
    <source>
        <dbReference type="ARBA" id="ARBA00005417"/>
    </source>
</evidence>
<keyword evidence="6" id="KW-0547">Nucleotide-binding</keyword>
<dbReference type="EMBL" id="JAPZEG010000037">
    <property type="protein sequence ID" value="MDE1205106.1"/>
    <property type="molecule type" value="Genomic_DNA"/>
</dbReference>
<dbReference type="GO" id="GO:0005524">
    <property type="term" value="F:ATP binding"/>
    <property type="evidence" value="ECO:0007669"/>
    <property type="project" value="UniProtKB-KW"/>
</dbReference>
<keyword evidence="5" id="KW-0533">Nickel</keyword>
<comment type="caution">
    <text evidence="19">The sequence shown here is derived from an EMBL/GenBank/DDBJ whole genome shotgun (WGS) entry which is preliminary data.</text>
</comment>
<dbReference type="EMBL" id="QRLN01000008">
    <property type="protein sequence ID" value="RHJ12545.1"/>
    <property type="molecule type" value="Genomic_DNA"/>
</dbReference>
<keyword evidence="9" id="KW-0406">Ion transport</keyword>
<keyword evidence="11" id="KW-0472">Membrane</keyword>